<keyword evidence="2" id="KW-1185">Reference proteome</keyword>
<sequence length="157" mass="16202">MAADAAPAAAAPPPLPSPRSSISLPPIPVSASAVPAALASPPLTPSSPSTLLRSLGCKFAYRGVISMAKKSVGDLTAADLKGKKVFVRSDLNVPLNDSQNITDDTRVRAAIPTIKYLSQNGAKVILSSHLVPIPMLFLSLIPFTCVADLTDILSSST</sequence>
<gene>
    <name evidence="1" type="ORF">MLD38_038017</name>
</gene>
<comment type="caution">
    <text evidence="1">The sequence shown here is derived from an EMBL/GenBank/DDBJ whole genome shotgun (WGS) entry which is preliminary data.</text>
</comment>
<dbReference type="EMBL" id="CM042891">
    <property type="protein sequence ID" value="KAI4302243.1"/>
    <property type="molecule type" value="Genomic_DNA"/>
</dbReference>
<name>A0ACB9KYQ4_9MYRT</name>
<protein>
    <submittedName>
        <fullName evidence="1">Uncharacterized protein</fullName>
    </submittedName>
</protein>
<dbReference type="Proteomes" id="UP001057402">
    <property type="component" value="Chromosome 12"/>
</dbReference>
<proteinExistence type="predicted"/>
<evidence type="ECO:0000313" key="1">
    <source>
        <dbReference type="EMBL" id="KAI4302243.1"/>
    </source>
</evidence>
<reference evidence="2" key="1">
    <citation type="journal article" date="2023" name="Front. Plant Sci.">
        <title>Chromosomal-level genome assembly of Melastoma candidum provides insights into trichome evolution.</title>
        <authorList>
            <person name="Zhong Y."/>
            <person name="Wu W."/>
            <person name="Sun C."/>
            <person name="Zou P."/>
            <person name="Liu Y."/>
            <person name="Dai S."/>
            <person name="Zhou R."/>
        </authorList>
    </citation>
    <scope>NUCLEOTIDE SEQUENCE [LARGE SCALE GENOMIC DNA]</scope>
</reference>
<organism evidence="1 2">
    <name type="scientific">Melastoma candidum</name>
    <dbReference type="NCBI Taxonomy" id="119954"/>
    <lineage>
        <taxon>Eukaryota</taxon>
        <taxon>Viridiplantae</taxon>
        <taxon>Streptophyta</taxon>
        <taxon>Embryophyta</taxon>
        <taxon>Tracheophyta</taxon>
        <taxon>Spermatophyta</taxon>
        <taxon>Magnoliopsida</taxon>
        <taxon>eudicotyledons</taxon>
        <taxon>Gunneridae</taxon>
        <taxon>Pentapetalae</taxon>
        <taxon>rosids</taxon>
        <taxon>malvids</taxon>
        <taxon>Myrtales</taxon>
        <taxon>Melastomataceae</taxon>
        <taxon>Melastomatoideae</taxon>
        <taxon>Melastomateae</taxon>
        <taxon>Melastoma</taxon>
    </lineage>
</organism>
<accession>A0ACB9KYQ4</accession>
<evidence type="ECO:0000313" key="2">
    <source>
        <dbReference type="Proteomes" id="UP001057402"/>
    </source>
</evidence>